<gene>
    <name evidence="4" type="ORF">EKH83_10825</name>
</gene>
<proteinExistence type="predicted"/>
<feature type="domain" description="Protein FecR C-terminal" evidence="3">
    <location>
        <begin position="310"/>
        <end position="378"/>
    </location>
</feature>
<evidence type="ECO:0000313" key="4">
    <source>
        <dbReference type="EMBL" id="RXF69738.1"/>
    </source>
</evidence>
<evidence type="ECO:0000259" key="2">
    <source>
        <dbReference type="Pfam" id="PF04773"/>
    </source>
</evidence>
<dbReference type="Pfam" id="PF16344">
    <property type="entry name" value="FecR_C"/>
    <property type="match status" value="1"/>
</dbReference>
<dbReference type="EMBL" id="RXOC01000006">
    <property type="protein sequence ID" value="RXF69738.1"/>
    <property type="molecule type" value="Genomic_DNA"/>
</dbReference>
<feature type="domain" description="FecR protein" evidence="2">
    <location>
        <begin position="170"/>
        <end position="265"/>
    </location>
</feature>
<name>A0A4Q0M967_9SPHI</name>
<feature type="transmembrane region" description="Helical" evidence="1">
    <location>
        <begin position="68"/>
        <end position="90"/>
    </location>
</feature>
<keyword evidence="1" id="KW-0472">Membrane</keyword>
<dbReference type="PANTHER" id="PTHR30273:SF2">
    <property type="entry name" value="PROTEIN FECR"/>
    <property type="match status" value="1"/>
</dbReference>
<dbReference type="InterPro" id="IPR012373">
    <property type="entry name" value="Ferrdict_sens_TM"/>
</dbReference>
<dbReference type="FunFam" id="2.60.120.1440:FF:000001">
    <property type="entry name" value="Putative anti-sigma factor"/>
    <property type="match status" value="1"/>
</dbReference>
<evidence type="ECO:0000313" key="5">
    <source>
        <dbReference type="Proteomes" id="UP000290848"/>
    </source>
</evidence>
<dbReference type="Gene3D" id="2.60.120.1440">
    <property type="match status" value="1"/>
</dbReference>
<accession>A0A4Q0M967</accession>
<keyword evidence="1" id="KW-0812">Transmembrane</keyword>
<dbReference type="GO" id="GO:0016989">
    <property type="term" value="F:sigma factor antagonist activity"/>
    <property type="evidence" value="ECO:0007669"/>
    <property type="project" value="TreeGrafter"/>
</dbReference>
<dbReference type="Proteomes" id="UP000290848">
    <property type="component" value="Unassembled WGS sequence"/>
</dbReference>
<dbReference type="RefSeq" id="WP_128769440.1">
    <property type="nucleotide sequence ID" value="NZ_RXOC01000006.1"/>
</dbReference>
<organism evidence="4 5">
    <name type="scientific">Arcticibacter tournemirensis</name>
    <dbReference type="NCBI Taxonomy" id="699437"/>
    <lineage>
        <taxon>Bacteria</taxon>
        <taxon>Pseudomonadati</taxon>
        <taxon>Bacteroidota</taxon>
        <taxon>Sphingobacteriia</taxon>
        <taxon>Sphingobacteriales</taxon>
        <taxon>Sphingobacteriaceae</taxon>
        <taxon>Arcticibacter</taxon>
    </lineage>
</organism>
<dbReference type="PANTHER" id="PTHR30273">
    <property type="entry name" value="PERIPLASMIC SIGNAL SENSOR AND SIGMA FACTOR ACTIVATOR FECR-RELATED"/>
    <property type="match status" value="1"/>
</dbReference>
<dbReference type="InterPro" id="IPR006860">
    <property type="entry name" value="FecR"/>
</dbReference>
<dbReference type="PIRSF" id="PIRSF018266">
    <property type="entry name" value="FecR"/>
    <property type="match status" value="1"/>
</dbReference>
<evidence type="ECO:0000256" key="1">
    <source>
        <dbReference type="SAM" id="Phobius"/>
    </source>
</evidence>
<evidence type="ECO:0000259" key="3">
    <source>
        <dbReference type="Pfam" id="PF16344"/>
    </source>
</evidence>
<dbReference type="AlphaFoldDB" id="A0A4Q0M967"/>
<dbReference type="Gene3D" id="3.55.50.30">
    <property type="match status" value="1"/>
</dbReference>
<reference evidence="4 5" key="1">
    <citation type="submission" date="2018-12" db="EMBL/GenBank/DDBJ databases">
        <title>The Draft Genome Sequence of the Soil Bacterium Pedobacter tournemirensis R1.</title>
        <authorList>
            <person name="He J."/>
        </authorList>
    </citation>
    <scope>NUCLEOTIDE SEQUENCE [LARGE SCALE GENOMIC DNA]</scope>
    <source>
        <strain evidence="4 5">R1</strain>
    </source>
</reference>
<keyword evidence="1" id="KW-1133">Transmembrane helix</keyword>
<comment type="caution">
    <text evidence="4">The sequence shown here is derived from an EMBL/GenBank/DDBJ whole genome shotgun (WGS) entry which is preliminary data.</text>
</comment>
<dbReference type="Pfam" id="PF04773">
    <property type="entry name" value="FecR"/>
    <property type="match status" value="1"/>
</dbReference>
<protein>
    <submittedName>
        <fullName evidence="4">DUF4974 domain-containing protein</fullName>
    </submittedName>
</protein>
<sequence length="380" mass="42338">MDTQKARELLEKYKQGTLSEEEKSILDSWYIRLSQNELSDVGEEEINDRLASLWQGLPVNRQIKRRAIGLRIISISSAAIVLIALGISFYHSPEVKKKQEHKIVKDIPPGGNKAILVLSDGHEISLNDAQDGDLAQQSGVTVTKVADGKLSYAGNEASQGTEGKANLYNTIYTPPGGQFEVTLPDGTIVWLNAASSIKYPVQFSGKGRRVELSGEAYFEVSRKKNTPFIVESSRQRIEVLGTHFNVNSYPNEPFVKTTLLEGAVKVVPVVSNPSGEGTIIKPGEQSLLRANRLVVERADIEKEIAWKNGDFIFDNEDFNTILRQICRWYDVELTNPGNYRDLHLSGRVSRSRKISAVLEALEVTAKVKFKLEGRRITIID</sequence>
<dbReference type="InterPro" id="IPR032508">
    <property type="entry name" value="FecR_C"/>
</dbReference>